<evidence type="ECO:0000313" key="3">
    <source>
        <dbReference type="EMBL" id="HJH43358.1"/>
    </source>
</evidence>
<protein>
    <recommendedName>
        <fullName evidence="5">Lipoprotein</fullName>
    </recommendedName>
</protein>
<dbReference type="RefSeq" id="WP_129589862.1">
    <property type="nucleotide sequence ID" value="NZ_PPEL01000001.1"/>
</dbReference>
<gene>
    <name evidence="3" type="ORF">K8V16_06130</name>
</gene>
<dbReference type="Proteomes" id="UP000789325">
    <property type="component" value="Unassembled WGS sequence"/>
</dbReference>
<dbReference type="PROSITE" id="PS51257">
    <property type="entry name" value="PROKAR_LIPOPROTEIN"/>
    <property type="match status" value="1"/>
</dbReference>
<evidence type="ECO:0000256" key="2">
    <source>
        <dbReference type="SAM" id="SignalP"/>
    </source>
</evidence>
<organism evidence="3 4">
    <name type="scientific">Rubneribacter badeniensis</name>
    <dbReference type="NCBI Taxonomy" id="2070688"/>
    <lineage>
        <taxon>Bacteria</taxon>
        <taxon>Bacillati</taxon>
        <taxon>Actinomycetota</taxon>
        <taxon>Coriobacteriia</taxon>
        <taxon>Eggerthellales</taxon>
        <taxon>Eggerthellaceae</taxon>
        <taxon>Rubneribacter</taxon>
    </lineage>
</organism>
<evidence type="ECO:0000256" key="1">
    <source>
        <dbReference type="SAM" id="MobiDB-lite"/>
    </source>
</evidence>
<evidence type="ECO:0000313" key="4">
    <source>
        <dbReference type="Proteomes" id="UP000789325"/>
    </source>
</evidence>
<accession>A0A9D2VKI0</accession>
<reference evidence="3" key="2">
    <citation type="submission" date="2021-09" db="EMBL/GenBank/DDBJ databases">
        <authorList>
            <person name="Gilroy R."/>
        </authorList>
    </citation>
    <scope>NUCLEOTIDE SEQUENCE</scope>
    <source>
        <strain evidence="3">USAMLcec12-2067</strain>
    </source>
</reference>
<name>A0A9D2VKI0_9ACTN</name>
<feature type="chain" id="PRO_5038997029" description="Lipoprotein" evidence="2">
    <location>
        <begin position="23"/>
        <end position="284"/>
    </location>
</feature>
<keyword evidence="2" id="KW-0732">Signal</keyword>
<reference evidence="3" key="1">
    <citation type="journal article" date="2021" name="PeerJ">
        <title>Extensive microbial diversity within the chicken gut microbiome revealed by metagenomics and culture.</title>
        <authorList>
            <person name="Gilroy R."/>
            <person name="Ravi A."/>
            <person name="Getino M."/>
            <person name="Pursley I."/>
            <person name="Horton D.L."/>
            <person name="Alikhan N.F."/>
            <person name="Baker D."/>
            <person name="Gharbi K."/>
            <person name="Hall N."/>
            <person name="Watson M."/>
            <person name="Adriaenssens E.M."/>
            <person name="Foster-Nyarko E."/>
            <person name="Jarju S."/>
            <person name="Secka A."/>
            <person name="Antonio M."/>
            <person name="Oren A."/>
            <person name="Chaudhuri R.R."/>
            <person name="La Ragione R."/>
            <person name="Hildebrand F."/>
            <person name="Pallen M.J."/>
        </authorList>
    </citation>
    <scope>NUCLEOTIDE SEQUENCE</scope>
    <source>
        <strain evidence="3">USAMLcec12-2067</strain>
    </source>
</reference>
<evidence type="ECO:0008006" key="5">
    <source>
        <dbReference type="Google" id="ProtNLM"/>
    </source>
</evidence>
<comment type="caution">
    <text evidence="3">The sequence shown here is derived from an EMBL/GenBank/DDBJ whole genome shotgun (WGS) entry which is preliminary data.</text>
</comment>
<proteinExistence type="predicted"/>
<sequence length="284" mass="30811">MKKRVSVVASFALSAIMAMALASCSNTAIDQSSSAQKEQLSEGPSAARQDAMEIKPSPDKYTWYVKNYKGMNAASVGYESMAGDRRDAYGDANVRIVFVSSDGTYLDPGNNEQLAEYVVTGQNLAPNTEIKLTYAKDPDGGEYSNLVDVANYNDIVLAVEKPGQSKAIDVNLTPILPSPDKYVRYVKDYVGMNVASAGYISMAGDYRDYYGKGNVKLELVSDDGSYIDPSDIEMMSQYVVTGQSIEPNTEISMTFGTDSEGKEYDSLVATQSVQSITLNVAKPR</sequence>
<dbReference type="EMBL" id="DYZL01000125">
    <property type="protein sequence ID" value="HJH43358.1"/>
    <property type="molecule type" value="Genomic_DNA"/>
</dbReference>
<feature type="signal peptide" evidence="2">
    <location>
        <begin position="1"/>
        <end position="22"/>
    </location>
</feature>
<dbReference type="AlphaFoldDB" id="A0A9D2VKI0"/>
<feature type="region of interest" description="Disordered" evidence="1">
    <location>
        <begin position="33"/>
        <end position="52"/>
    </location>
</feature>